<reference evidence="2" key="1">
    <citation type="submission" date="2023-03" db="EMBL/GenBank/DDBJ databases">
        <title>Electrophorus voltai genome.</title>
        <authorList>
            <person name="Bian C."/>
        </authorList>
    </citation>
    <scope>NUCLEOTIDE SEQUENCE</scope>
    <source>
        <strain evidence="2">CB-2022</strain>
        <tissue evidence="2">Muscle</tissue>
    </source>
</reference>
<feature type="region of interest" description="Disordered" evidence="1">
    <location>
        <begin position="1"/>
        <end position="28"/>
    </location>
</feature>
<protein>
    <submittedName>
        <fullName evidence="2">Uncharacterized protein</fullName>
    </submittedName>
</protein>
<dbReference type="AlphaFoldDB" id="A0AAD8Z6I1"/>
<dbReference type="EMBL" id="JAROKS010000018">
    <property type="protein sequence ID" value="KAK1793495.1"/>
    <property type="molecule type" value="Genomic_DNA"/>
</dbReference>
<feature type="region of interest" description="Disordered" evidence="1">
    <location>
        <begin position="61"/>
        <end position="194"/>
    </location>
</feature>
<keyword evidence="3" id="KW-1185">Reference proteome</keyword>
<name>A0AAD8Z6I1_9TELE</name>
<proteinExistence type="predicted"/>
<evidence type="ECO:0000256" key="1">
    <source>
        <dbReference type="SAM" id="MobiDB-lite"/>
    </source>
</evidence>
<gene>
    <name evidence="2" type="ORF">P4O66_011872</name>
</gene>
<comment type="caution">
    <text evidence="2">The sequence shown here is derived from an EMBL/GenBank/DDBJ whole genome shotgun (WGS) entry which is preliminary data.</text>
</comment>
<feature type="compositionally biased region" description="Basic residues" evidence="1">
    <location>
        <begin position="1"/>
        <end position="15"/>
    </location>
</feature>
<sequence>MPGKGSKKWKGKKGDKHSSTTRTARPSVILASLHTSTMEEKSVVLGFNYGEDPSMKVEEVLYGDPPNGSDIASAHSEGDESPAFQILPKAPPRKCCLGASKPSRAAQRGVTALEEETLSTRAYSPRTRALVPKPRRGKGEASPVPTPETGKATGAPPVMGARKSRPPKSTRGDPPQTGGTPAQPTTGGQVGVSAAPLDSSLSQCLSPSRCLCLSLCLPLYLCLC</sequence>
<dbReference type="Proteomes" id="UP001239994">
    <property type="component" value="Unassembled WGS sequence"/>
</dbReference>
<evidence type="ECO:0000313" key="2">
    <source>
        <dbReference type="EMBL" id="KAK1793495.1"/>
    </source>
</evidence>
<evidence type="ECO:0000313" key="3">
    <source>
        <dbReference type="Proteomes" id="UP001239994"/>
    </source>
</evidence>
<accession>A0AAD8Z6I1</accession>
<organism evidence="2 3">
    <name type="scientific">Electrophorus voltai</name>
    <dbReference type="NCBI Taxonomy" id="2609070"/>
    <lineage>
        <taxon>Eukaryota</taxon>
        <taxon>Metazoa</taxon>
        <taxon>Chordata</taxon>
        <taxon>Craniata</taxon>
        <taxon>Vertebrata</taxon>
        <taxon>Euteleostomi</taxon>
        <taxon>Actinopterygii</taxon>
        <taxon>Neopterygii</taxon>
        <taxon>Teleostei</taxon>
        <taxon>Ostariophysi</taxon>
        <taxon>Gymnotiformes</taxon>
        <taxon>Gymnotoidei</taxon>
        <taxon>Gymnotidae</taxon>
        <taxon>Electrophorus</taxon>
    </lineage>
</organism>
<feature type="compositionally biased region" description="Low complexity" evidence="1">
    <location>
        <begin position="174"/>
        <end position="187"/>
    </location>
</feature>
<feature type="non-terminal residue" evidence="2">
    <location>
        <position position="224"/>
    </location>
</feature>